<evidence type="ECO:0000313" key="5">
    <source>
        <dbReference type="Proteomes" id="UP000010796"/>
    </source>
</evidence>
<dbReference type="InterPro" id="IPR014755">
    <property type="entry name" value="Cu-Rt/internalin_Ig-like"/>
</dbReference>
<reference evidence="5" key="1">
    <citation type="submission" date="2012-02" db="EMBL/GenBank/DDBJ databases">
        <title>The complete genome of Echinicola vietnamensis DSM 17526.</title>
        <authorList>
            <person name="Lucas S."/>
            <person name="Copeland A."/>
            <person name="Lapidus A."/>
            <person name="Glavina del Rio T."/>
            <person name="Dalin E."/>
            <person name="Tice H."/>
            <person name="Bruce D."/>
            <person name="Goodwin L."/>
            <person name="Pitluck S."/>
            <person name="Peters L."/>
            <person name="Ovchinnikova G."/>
            <person name="Teshima H."/>
            <person name="Kyrpides N."/>
            <person name="Mavromatis K."/>
            <person name="Ivanova N."/>
            <person name="Brettin T."/>
            <person name="Detter J.C."/>
            <person name="Han C."/>
            <person name="Larimer F."/>
            <person name="Land M."/>
            <person name="Hauser L."/>
            <person name="Markowitz V."/>
            <person name="Cheng J.-F."/>
            <person name="Hugenholtz P."/>
            <person name="Woyke T."/>
            <person name="Wu D."/>
            <person name="Brambilla E."/>
            <person name="Klenk H.-P."/>
            <person name="Eisen J.A."/>
        </authorList>
    </citation>
    <scope>NUCLEOTIDE SEQUENCE [LARGE SCALE GENOMIC DNA]</scope>
    <source>
        <strain evidence="5">DSM 17526 / LMG 23754 / KMM 6221</strain>
    </source>
</reference>
<name>L0FXV0_ECHVK</name>
<keyword evidence="5" id="KW-1185">Reference proteome</keyword>
<sequence length="630" mass="69987">MLVSLELTGAHIGAESLDPNGITSGIPVDRAISLTFSHPISKPSISGAVSLNDDQAPVEFSTNLLSDNKTLTITVAGTLKTSTIYELEIHDSLEASDGSSFSGTVFRFETVRGTLRVTEASIPGSDTTRTSRIQHVPTAFQASLSFNLPLDETTFQEAITMTGPAVSPLAFELGNNGQTVTIKTTTALAPLTPYTLRISDKLKGSNGENFAGKNQMFYSAVDETPAFPALSEEALLTKVQHQTFRYFWDFAHPVSGLSRERNTSGNTVTIGGSGFGVMALIVGVERGFITRQEAITRWNKIVDFLASADRFHGVWPHWMNGETGKTIPFSTKDNGGDLVETAFMIQGLLTVKAYLDDQAPEEQMLINKITALWEAVEWDWYTKDNGHVLYWHWSPNYGWEMNLPIQGYNESLIVYVLAAASPTHAIDKNVYDTGWARNGDIKNGNSYYQQTLPLGKELGGPLFFAHYSFLGLDPRNLTDKYANYWEQNQAHSLINQAYCLQNPKGFIGYSDLVWGLTASDNHNGYSAHSPTNDLGVITPTAALSSFPYTPDASMKALQFFYYKLGDKLWGEYGFYDAFNITEYWYADSYLAIDQGPIILMIENHRTGLLWDLFMQNQEVRNGLDRLEFNY</sequence>
<feature type="domain" description="Glycoamylase-like" evidence="2">
    <location>
        <begin position="403"/>
        <end position="616"/>
    </location>
</feature>
<dbReference type="Gene3D" id="1.50.10.140">
    <property type="match status" value="1"/>
</dbReference>
<dbReference type="Gene3D" id="2.60.40.1220">
    <property type="match status" value="1"/>
</dbReference>
<protein>
    <recommendedName>
        <fullName evidence="6">Glycoamylase-like domain-containing protein</fullName>
    </recommendedName>
</protein>
<dbReference type="HOGENOM" id="CLU_023287_1_0_10"/>
<accession>L0FXV0</accession>
<dbReference type="eggNOG" id="COG5368">
    <property type="taxonomic scope" value="Bacteria"/>
</dbReference>
<dbReference type="InterPro" id="IPR019282">
    <property type="entry name" value="Glycoamylase-like_cons_dom"/>
</dbReference>
<dbReference type="EMBL" id="CP003346">
    <property type="protein sequence ID" value="AGA78739.1"/>
    <property type="molecule type" value="Genomic_DNA"/>
</dbReference>
<proteinExistence type="predicted"/>
<keyword evidence="1" id="KW-0732">Signal</keyword>
<dbReference type="InterPro" id="IPR032812">
    <property type="entry name" value="SbsA_Ig"/>
</dbReference>
<evidence type="ECO:0000313" key="4">
    <source>
        <dbReference type="EMBL" id="AGA78739.1"/>
    </source>
</evidence>
<dbReference type="Pfam" id="PF13205">
    <property type="entry name" value="Big_5"/>
    <property type="match status" value="2"/>
</dbReference>
<evidence type="ECO:0000259" key="2">
    <source>
        <dbReference type="Pfam" id="PF10091"/>
    </source>
</evidence>
<feature type="domain" description="SbsA Ig-like" evidence="3">
    <location>
        <begin position="135"/>
        <end position="215"/>
    </location>
</feature>
<evidence type="ECO:0000256" key="1">
    <source>
        <dbReference type="ARBA" id="ARBA00022729"/>
    </source>
</evidence>
<dbReference type="STRING" id="926556.Echvi_2492"/>
<evidence type="ECO:0008006" key="6">
    <source>
        <dbReference type="Google" id="ProtNLM"/>
    </source>
</evidence>
<gene>
    <name evidence="4" type="ordered locus">Echvi_2492</name>
</gene>
<dbReference type="KEGG" id="evi:Echvi_2492"/>
<evidence type="ECO:0000259" key="3">
    <source>
        <dbReference type="Pfam" id="PF13205"/>
    </source>
</evidence>
<dbReference type="Pfam" id="PF10091">
    <property type="entry name" value="Glycoamylase"/>
    <property type="match status" value="1"/>
</dbReference>
<organism evidence="4 5">
    <name type="scientific">Echinicola vietnamensis (strain DSM 17526 / LMG 23754 / KMM 6221)</name>
    <dbReference type="NCBI Taxonomy" id="926556"/>
    <lineage>
        <taxon>Bacteria</taxon>
        <taxon>Pseudomonadati</taxon>
        <taxon>Bacteroidota</taxon>
        <taxon>Cytophagia</taxon>
        <taxon>Cytophagales</taxon>
        <taxon>Cyclobacteriaceae</taxon>
        <taxon>Echinicola</taxon>
    </lineage>
</organism>
<feature type="domain" description="SbsA Ig-like" evidence="3">
    <location>
        <begin position="15"/>
        <end position="110"/>
    </location>
</feature>
<dbReference type="AlphaFoldDB" id="L0FXV0"/>
<dbReference type="Proteomes" id="UP000010796">
    <property type="component" value="Chromosome"/>
</dbReference>
<dbReference type="RefSeq" id="WP_015266295.1">
    <property type="nucleotide sequence ID" value="NC_019904.1"/>
</dbReference>